<dbReference type="InterPro" id="IPR047216">
    <property type="entry name" value="Endonuclease_DUF559_bact"/>
</dbReference>
<gene>
    <name evidence="2" type="ORF">UU43_C0005G0013</name>
</gene>
<dbReference type="EMBL" id="LCAP01000005">
    <property type="protein sequence ID" value="KKR91482.1"/>
    <property type="molecule type" value="Genomic_DNA"/>
</dbReference>
<name>A0A0G0XUA3_9BACT</name>
<dbReference type="PANTHER" id="PTHR38590">
    <property type="entry name" value="BLL0828 PROTEIN"/>
    <property type="match status" value="1"/>
</dbReference>
<dbReference type="CDD" id="cd01038">
    <property type="entry name" value="Endonuclease_DUF559"/>
    <property type="match status" value="1"/>
</dbReference>
<evidence type="ECO:0000313" key="3">
    <source>
        <dbReference type="Proteomes" id="UP000034190"/>
    </source>
</evidence>
<evidence type="ECO:0000313" key="2">
    <source>
        <dbReference type="EMBL" id="KKR91482.1"/>
    </source>
</evidence>
<evidence type="ECO:0000259" key="1">
    <source>
        <dbReference type="Pfam" id="PF04480"/>
    </source>
</evidence>
<proteinExistence type="predicted"/>
<protein>
    <recommendedName>
        <fullName evidence="1">DUF559 domain-containing protein</fullName>
    </recommendedName>
</protein>
<reference evidence="2 3" key="1">
    <citation type="journal article" date="2015" name="Nature">
        <title>rRNA introns, odd ribosomes, and small enigmatic genomes across a large radiation of phyla.</title>
        <authorList>
            <person name="Brown C.T."/>
            <person name="Hug L.A."/>
            <person name="Thomas B.C."/>
            <person name="Sharon I."/>
            <person name="Castelle C.J."/>
            <person name="Singh A."/>
            <person name="Wilkins M.J."/>
            <person name="Williams K.H."/>
            <person name="Banfield J.F."/>
        </authorList>
    </citation>
    <scope>NUCLEOTIDE SEQUENCE [LARGE SCALE GENOMIC DNA]</scope>
</reference>
<dbReference type="PANTHER" id="PTHR38590:SF1">
    <property type="entry name" value="BLL0828 PROTEIN"/>
    <property type="match status" value="1"/>
</dbReference>
<dbReference type="Proteomes" id="UP000034190">
    <property type="component" value="Unassembled WGS sequence"/>
</dbReference>
<dbReference type="AlphaFoldDB" id="A0A0G0XUA3"/>
<feature type="domain" description="DUF559" evidence="1">
    <location>
        <begin position="15"/>
        <end position="117"/>
    </location>
</feature>
<dbReference type="Pfam" id="PF04480">
    <property type="entry name" value="DUF559"/>
    <property type="match status" value="1"/>
</dbReference>
<comment type="caution">
    <text evidence="2">The sequence shown here is derived from an EMBL/GenBank/DDBJ whole genome shotgun (WGS) entry which is preliminary data.</text>
</comment>
<dbReference type="Gene3D" id="3.40.960.10">
    <property type="entry name" value="VSR Endonuclease"/>
    <property type="match status" value="1"/>
</dbReference>
<organism evidence="2 3">
    <name type="scientific">Candidatus Falkowbacteria bacterium GW2011_GWA2_41_14</name>
    <dbReference type="NCBI Taxonomy" id="1618635"/>
    <lineage>
        <taxon>Bacteria</taxon>
        <taxon>Candidatus Falkowiibacteriota</taxon>
    </lineage>
</organism>
<dbReference type="SUPFAM" id="SSF52980">
    <property type="entry name" value="Restriction endonuclease-like"/>
    <property type="match status" value="1"/>
</dbReference>
<dbReference type="InterPro" id="IPR007569">
    <property type="entry name" value="DUF559"/>
</dbReference>
<accession>A0A0G0XUA3</accession>
<sequence length="135" mass="15970">MKRSKNLKYLPYNSELKEKARDLRKNMTIAEKKLWREFLKSHKYKFTRQKPIDNYIVDFYCSELGLIVEVDGTTHLDDKDILYDKKRTINLAKYGLKILRFWNDDILSGMYVVGEIINCEINKITHPNPPLSGRG</sequence>
<dbReference type="InterPro" id="IPR011335">
    <property type="entry name" value="Restrct_endonuc-II-like"/>
</dbReference>